<reference evidence="1 2" key="1">
    <citation type="journal article" date="2018" name="Nat. Ecol. Evol.">
        <title>Shark genomes provide insights into elasmobranch evolution and the origin of vertebrates.</title>
        <authorList>
            <person name="Hara Y"/>
            <person name="Yamaguchi K"/>
            <person name="Onimaru K"/>
            <person name="Kadota M"/>
            <person name="Koyanagi M"/>
            <person name="Keeley SD"/>
            <person name="Tatsumi K"/>
            <person name="Tanaka K"/>
            <person name="Motone F"/>
            <person name="Kageyama Y"/>
            <person name="Nozu R"/>
            <person name="Adachi N"/>
            <person name="Nishimura O"/>
            <person name="Nakagawa R"/>
            <person name="Tanegashima C"/>
            <person name="Kiyatake I"/>
            <person name="Matsumoto R"/>
            <person name="Murakumo K"/>
            <person name="Nishida K"/>
            <person name="Terakita A"/>
            <person name="Kuratani S"/>
            <person name="Sato K"/>
            <person name="Hyodo S Kuraku.S."/>
        </authorList>
    </citation>
    <scope>NUCLEOTIDE SEQUENCE [LARGE SCALE GENOMIC DNA]</scope>
</reference>
<name>A0A401TXF0_CHIPU</name>
<proteinExistence type="predicted"/>
<evidence type="ECO:0000313" key="2">
    <source>
        <dbReference type="Proteomes" id="UP000287033"/>
    </source>
</evidence>
<feature type="non-terminal residue" evidence="1">
    <location>
        <position position="36"/>
    </location>
</feature>
<keyword evidence="2" id="KW-1185">Reference proteome</keyword>
<accession>A0A401TXF0</accession>
<dbReference type="Proteomes" id="UP000287033">
    <property type="component" value="Unassembled WGS sequence"/>
</dbReference>
<dbReference type="AlphaFoldDB" id="A0A401TXF0"/>
<dbReference type="EMBL" id="BEZZ01217794">
    <property type="protein sequence ID" value="GCC47324.1"/>
    <property type="molecule type" value="Genomic_DNA"/>
</dbReference>
<evidence type="ECO:0000313" key="1">
    <source>
        <dbReference type="EMBL" id="GCC47324.1"/>
    </source>
</evidence>
<gene>
    <name evidence="1" type="ORF">chiPu_0031756</name>
</gene>
<organism evidence="1 2">
    <name type="scientific">Chiloscyllium punctatum</name>
    <name type="common">Brownbanded bambooshark</name>
    <name type="synonym">Hemiscyllium punctatum</name>
    <dbReference type="NCBI Taxonomy" id="137246"/>
    <lineage>
        <taxon>Eukaryota</taxon>
        <taxon>Metazoa</taxon>
        <taxon>Chordata</taxon>
        <taxon>Craniata</taxon>
        <taxon>Vertebrata</taxon>
        <taxon>Chondrichthyes</taxon>
        <taxon>Elasmobranchii</taxon>
        <taxon>Galeomorphii</taxon>
        <taxon>Galeoidea</taxon>
        <taxon>Orectolobiformes</taxon>
        <taxon>Hemiscylliidae</taxon>
        <taxon>Chiloscyllium</taxon>
    </lineage>
</organism>
<comment type="caution">
    <text evidence="1">The sequence shown here is derived from an EMBL/GenBank/DDBJ whole genome shotgun (WGS) entry which is preliminary data.</text>
</comment>
<protein>
    <submittedName>
        <fullName evidence="1">Uncharacterized protein</fullName>
    </submittedName>
</protein>
<sequence length="36" mass="3909">MGEDAVDPVLVRNAEEQPAWLAKQPAEFLAALTDGR</sequence>